<evidence type="ECO:0000313" key="2">
    <source>
        <dbReference type="EMBL" id="SFA39703.1"/>
    </source>
</evidence>
<gene>
    <name evidence="2" type="ORF">SAMN04487972_101340</name>
</gene>
<dbReference type="Proteomes" id="UP000182312">
    <property type="component" value="Unassembled WGS sequence"/>
</dbReference>
<organism evidence="2 3">
    <name type="scientific">Paracoccus halophilus</name>
    <dbReference type="NCBI Taxonomy" id="376733"/>
    <lineage>
        <taxon>Bacteria</taxon>
        <taxon>Pseudomonadati</taxon>
        <taxon>Pseudomonadota</taxon>
        <taxon>Alphaproteobacteria</taxon>
        <taxon>Rhodobacterales</taxon>
        <taxon>Paracoccaceae</taxon>
        <taxon>Paracoccus</taxon>
    </lineage>
</organism>
<name>A0A1I0SJU4_9RHOB</name>
<keyword evidence="1" id="KW-0812">Transmembrane</keyword>
<dbReference type="AlphaFoldDB" id="A0A1I0SJU4"/>
<accession>A0A1I0SJU4</accession>
<evidence type="ECO:0008006" key="4">
    <source>
        <dbReference type="Google" id="ProtNLM"/>
    </source>
</evidence>
<reference evidence="2 3" key="1">
    <citation type="submission" date="2016-10" db="EMBL/GenBank/DDBJ databases">
        <authorList>
            <person name="de Groot N.N."/>
        </authorList>
    </citation>
    <scope>NUCLEOTIDE SEQUENCE [LARGE SCALE GENOMIC DNA]</scope>
    <source>
        <strain evidence="2 3">CGMCC 1.6117</strain>
    </source>
</reference>
<protein>
    <recommendedName>
        <fullName evidence="4">Apolipoprotein acyltransferase</fullName>
    </recommendedName>
</protein>
<sequence>MPCAMIMIAAFILGAAVGWGRAAKRGGNRADKLQYALAHGMALAVLGLFLTVLVSRLG</sequence>
<keyword evidence="1" id="KW-0472">Membrane</keyword>
<evidence type="ECO:0000313" key="3">
    <source>
        <dbReference type="Proteomes" id="UP000182312"/>
    </source>
</evidence>
<feature type="transmembrane region" description="Helical" evidence="1">
    <location>
        <begin position="33"/>
        <end position="54"/>
    </location>
</feature>
<evidence type="ECO:0000256" key="1">
    <source>
        <dbReference type="SAM" id="Phobius"/>
    </source>
</evidence>
<keyword evidence="1" id="KW-1133">Transmembrane helix</keyword>
<dbReference type="EMBL" id="FOJO01000001">
    <property type="protein sequence ID" value="SFA39703.1"/>
    <property type="molecule type" value="Genomic_DNA"/>
</dbReference>
<proteinExistence type="predicted"/>